<dbReference type="GeneID" id="3855038"/>
<comment type="cofactor">
    <cofactor evidence="1">
        <name>Mn(2+)</name>
        <dbReference type="ChEBI" id="CHEBI:29035"/>
    </cofactor>
</comment>
<feature type="domain" description="ATP-grasp" evidence="16">
    <location>
        <begin position="107"/>
        <end position="319"/>
    </location>
</feature>
<dbReference type="SUPFAM" id="SSF52440">
    <property type="entry name" value="PreATP-grasp domain"/>
    <property type="match status" value="1"/>
</dbReference>
<dbReference type="Gene3D" id="3.30.1490.20">
    <property type="entry name" value="ATP-grasp fold, A domain"/>
    <property type="match status" value="1"/>
</dbReference>
<gene>
    <name evidence="14" type="primary">purD</name>
    <name evidence="17" type="ORF">CA615_00140</name>
</gene>
<dbReference type="GeneID" id="41324602"/>
<comment type="cofactor">
    <cofactor evidence="2">
        <name>Mg(2+)</name>
        <dbReference type="ChEBI" id="CHEBI:18420"/>
    </cofactor>
</comment>
<evidence type="ECO:0000256" key="2">
    <source>
        <dbReference type="ARBA" id="ARBA00001946"/>
    </source>
</evidence>
<dbReference type="SMART" id="SM01209">
    <property type="entry name" value="GARS_A"/>
    <property type="match status" value="1"/>
</dbReference>
<dbReference type="PROSITE" id="PS00184">
    <property type="entry name" value="GARS"/>
    <property type="match status" value="1"/>
</dbReference>
<dbReference type="GO" id="GO:0009113">
    <property type="term" value="P:purine nucleobase biosynthetic process"/>
    <property type="evidence" value="ECO:0007669"/>
    <property type="project" value="InterPro"/>
</dbReference>
<dbReference type="InterPro" id="IPR020562">
    <property type="entry name" value="PRibGlycinamide_synth_N"/>
</dbReference>
<comment type="pathway">
    <text evidence="3 14">Purine metabolism; IMP biosynthesis via de novo pathway; N(1)-(5-phospho-D-ribosyl)glycinamide from 5-phospho-alpha-D-ribose 1-diphosphate: step 2/2.</text>
</comment>
<dbReference type="PANTHER" id="PTHR43472:SF1">
    <property type="entry name" value="PHOSPHORIBOSYLAMINE--GLYCINE LIGASE, CHLOROPLASTIC"/>
    <property type="match status" value="1"/>
</dbReference>
<dbReference type="NCBIfam" id="TIGR00877">
    <property type="entry name" value="purD"/>
    <property type="match status" value="1"/>
</dbReference>
<dbReference type="GO" id="GO:0006189">
    <property type="term" value="P:'de novo' IMP biosynthetic process"/>
    <property type="evidence" value="ECO:0007669"/>
    <property type="project" value="UniProtKB-UniRule"/>
</dbReference>
<evidence type="ECO:0000256" key="9">
    <source>
        <dbReference type="ARBA" id="ARBA00022842"/>
    </source>
</evidence>
<dbReference type="Proteomes" id="UP000248557">
    <property type="component" value="Unassembled WGS sequence"/>
</dbReference>
<dbReference type="HAMAP" id="MF_00138">
    <property type="entry name" value="GARS"/>
    <property type="match status" value="1"/>
</dbReference>
<dbReference type="InterPro" id="IPR011761">
    <property type="entry name" value="ATP-grasp"/>
</dbReference>
<keyword evidence="9" id="KW-0460">Magnesium</keyword>
<comment type="catalytic activity">
    <reaction evidence="14">
        <text>5-phospho-beta-D-ribosylamine + glycine + ATP = N(1)-(5-phospho-beta-D-ribosyl)glycinamide + ADP + phosphate + H(+)</text>
        <dbReference type="Rhea" id="RHEA:17453"/>
        <dbReference type="ChEBI" id="CHEBI:15378"/>
        <dbReference type="ChEBI" id="CHEBI:30616"/>
        <dbReference type="ChEBI" id="CHEBI:43474"/>
        <dbReference type="ChEBI" id="CHEBI:57305"/>
        <dbReference type="ChEBI" id="CHEBI:58681"/>
        <dbReference type="ChEBI" id="CHEBI:143788"/>
        <dbReference type="ChEBI" id="CHEBI:456216"/>
        <dbReference type="EC" id="6.3.4.13"/>
    </reaction>
</comment>
<dbReference type="RefSeq" id="WP_011405648.1">
    <property type="nucleotide sequence ID" value="NZ_CATZNA010000066.1"/>
</dbReference>
<name>A0A328Q2T7_9EURY</name>
<dbReference type="InterPro" id="IPR020561">
    <property type="entry name" value="PRibGlycinamid_synth_ATP-grasp"/>
</dbReference>
<dbReference type="InterPro" id="IPR020560">
    <property type="entry name" value="PRibGlycinamide_synth_C-dom"/>
</dbReference>
<keyword evidence="5 14" id="KW-0436">Ligase</keyword>
<dbReference type="SMR" id="A0A328Q2T7"/>
<evidence type="ECO:0000256" key="13">
    <source>
        <dbReference type="ARBA" id="ARBA00042864"/>
    </source>
</evidence>
<dbReference type="GO" id="GO:0005524">
    <property type="term" value="F:ATP binding"/>
    <property type="evidence" value="ECO:0007669"/>
    <property type="project" value="UniProtKB-UniRule"/>
</dbReference>
<keyword evidence="8 15" id="KW-0067">ATP-binding</keyword>
<keyword evidence="10" id="KW-0464">Manganese</keyword>
<protein>
    <recommendedName>
        <fullName evidence="4 14">Phosphoribosylamine--glycine ligase</fullName>
        <ecNumber evidence="4 14">6.3.4.13</ecNumber>
    </recommendedName>
    <alternativeName>
        <fullName evidence="14">GARS</fullName>
    </alternativeName>
    <alternativeName>
        <fullName evidence="12 14">Glycinamide ribonucleotide synthetase</fullName>
    </alternativeName>
    <alternativeName>
        <fullName evidence="13 14">Phosphoribosylglycinamide synthetase</fullName>
    </alternativeName>
</protein>
<dbReference type="AlphaFoldDB" id="A0A328Q2T7"/>
<evidence type="ECO:0000256" key="8">
    <source>
        <dbReference type="ARBA" id="ARBA00022840"/>
    </source>
</evidence>
<evidence type="ECO:0000256" key="1">
    <source>
        <dbReference type="ARBA" id="ARBA00001936"/>
    </source>
</evidence>
<proteinExistence type="inferred from homology"/>
<evidence type="ECO:0000259" key="16">
    <source>
        <dbReference type="PROSITE" id="PS50975"/>
    </source>
</evidence>
<dbReference type="Pfam" id="PF02844">
    <property type="entry name" value="GARS_N"/>
    <property type="match status" value="1"/>
</dbReference>
<dbReference type="InterPro" id="IPR000115">
    <property type="entry name" value="PRibGlycinamide_synth"/>
</dbReference>
<dbReference type="EMBL" id="NGJK01000004">
    <property type="protein sequence ID" value="RAP03833.1"/>
    <property type="molecule type" value="Genomic_DNA"/>
</dbReference>
<dbReference type="InterPro" id="IPR013815">
    <property type="entry name" value="ATP_grasp_subdomain_1"/>
</dbReference>
<evidence type="ECO:0000256" key="10">
    <source>
        <dbReference type="ARBA" id="ARBA00023211"/>
    </source>
</evidence>
<dbReference type="SMART" id="SM01210">
    <property type="entry name" value="GARS_C"/>
    <property type="match status" value="1"/>
</dbReference>
<evidence type="ECO:0000313" key="18">
    <source>
        <dbReference type="Proteomes" id="UP000248557"/>
    </source>
</evidence>
<dbReference type="InterPro" id="IPR016185">
    <property type="entry name" value="PreATP-grasp_dom_sf"/>
</dbReference>
<dbReference type="EC" id="6.3.4.13" evidence="4 14"/>
<dbReference type="InterPro" id="IPR037123">
    <property type="entry name" value="PRibGlycinamide_synth_C_sf"/>
</dbReference>
<dbReference type="Gene3D" id="3.40.50.20">
    <property type="match status" value="1"/>
</dbReference>
<evidence type="ECO:0000313" key="17">
    <source>
        <dbReference type="EMBL" id="RAP03833.1"/>
    </source>
</evidence>
<keyword evidence="7 14" id="KW-0658">Purine biosynthesis</keyword>
<dbReference type="GO" id="GO:0046872">
    <property type="term" value="F:metal ion binding"/>
    <property type="evidence" value="ECO:0007669"/>
    <property type="project" value="InterPro"/>
</dbReference>
<dbReference type="OMA" id="KATVCKY"/>
<dbReference type="PANTHER" id="PTHR43472">
    <property type="entry name" value="PHOSPHORIBOSYLAMINE--GLYCINE LIGASE"/>
    <property type="match status" value="1"/>
</dbReference>
<reference evidence="17 18" key="1">
    <citation type="submission" date="2017-05" db="EMBL/GenBank/DDBJ databases">
        <title>Host range expansion of the Methanosphaera genus to humans and monogastric animals involves recent and extensive reduction in genome content.</title>
        <authorList>
            <person name="Hoedt E.C."/>
            <person name="Volmer J.G."/>
            <person name="Parks D.H."/>
            <person name="Rosewarne C.P."/>
            <person name="Denman S.E."/>
            <person name="Mcsweeney C.S."/>
            <person name="O Cuiv P."/>
            <person name="Hugenholtz P."/>
            <person name="Tyson G.W."/>
            <person name="Morrison M."/>
        </authorList>
    </citation>
    <scope>NUCLEOTIDE SEQUENCE [LARGE SCALE GENOMIC DNA]</scope>
    <source>
        <strain evidence="17 18">PA5</strain>
    </source>
</reference>
<dbReference type="Pfam" id="PF01071">
    <property type="entry name" value="GARS_A"/>
    <property type="match status" value="1"/>
</dbReference>
<dbReference type="SUPFAM" id="SSF56059">
    <property type="entry name" value="Glutathione synthetase ATP-binding domain-like"/>
    <property type="match status" value="1"/>
</dbReference>
<comment type="similarity">
    <text evidence="11 14">Belongs to the GARS family.</text>
</comment>
<evidence type="ECO:0000256" key="5">
    <source>
        <dbReference type="ARBA" id="ARBA00022598"/>
    </source>
</evidence>
<comment type="caution">
    <text evidence="17">The sequence shown here is derived from an EMBL/GenBank/DDBJ whole genome shotgun (WGS) entry which is preliminary data.</text>
</comment>
<sequence length="438" mass="48794">MKILMVGSGAREHAIAKALNKTADVYTYMGRKNPGLARISKNYTVNDESNFNEIIKFAQENNVELAFIGPEAPLEMGIVDELEKEGIHSVGPTKSAAQIETNKAFMRKLFEDYDIPGSIKYGTFYDLDEAYEFIDNFDEPVVVKPIGLTGGKGVKIVGDQLADNDEAKEYVKEIFHQKMGGFEGVVIEELLLGEEYTIQAFVDGTHLIPMPAAQDHPHAFVGNKGPITGGMGSYSDKNHLLPFLTQEDYDKSVEIMEKTIKAIAKEQEPYKGILYGQFMLCKDGPKVIEYNARFGDPESMNVLSVIDDDLAKISKQIVDGTLDSVNFLNKSSVCKYVVPDKYPNTHVADTVVDVDEDKINELGAQVFYAAVYQDMDDSIKLTSSRALGVLAVKDSIKEAEKICEEAIKYVKGEVYHRNDVATEELLNEKIKHMEEVRL</sequence>
<dbReference type="PROSITE" id="PS50975">
    <property type="entry name" value="ATP_GRASP"/>
    <property type="match status" value="1"/>
</dbReference>
<organism evidence="17 18">
    <name type="scientific">Methanosphaera stadtmanae</name>
    <dbReference type="NCBI Taxonomy" id="2317"/>
    <lineage>
        <taxon>Archaea</taxon>
        <taxon>Methanobacteriati</taxon>
        <taxon>Methanobacteriota</taxon>
        <taxon>Methanomada group</taxon>
        <taxon>Methanobacteria</taxon>
        <taxon>Methanobacteriales</taxon>
        <taxon>Methanobacteriaceae</taxon>
        <taxon>Methanosphaera</taxon>
    </lineage>
</organism>
<dbReference type="Pfam" id="PF02843">
    <property type="entry name" value="GARS_C"/>
    <property type="match status" value="1"/>
</dbReference>
<evidence type="ECO:0000256" key="11">
    <source>
        <dbReference type="ARBA" id="ARBA00038345"/>
    </source>
</evidence>
<keyword evidence="6 15" id="KW-0547">Nucleotide-binding</keyword>
<dbReference type="Gene3D" id="3.30.470.20">
    <property type="entry name" value="ATP-grasp fold, B domain"/>
    <property type="match status" value="1"/>
</dbReference>
<dbReference type="SUPFAM" id="SSF51246">
    <property type="entry name" value="Rudiment single hybrid motif"/>
    <property type="match status" value="1"/>
</dbReference>
<evidence type="ECO:0000256" key="4">
    <source>
        <dbReference type="ARBA" id="ARBA00013255"/>
    </source>
</evidence>
<dbReference type="InterPro" id="IPR020559">
    <property type="entry name" value="PRibGlycinamide_synth_CS"/>
</dbReference>
<dbReference type="UniPathway" id="UPA00074">
    <property type="reaction ID" value="UER00125"/>
</dbReference>
<evidence type="ECO:0000256" key="14">
    <source>
        <dbReference type="HAMAP-Rule" id="MF_00138"/>
    </source>
</evidence>
<evidence type="ECO:0000256" key="3">
    <source>
        <dbReference type="ARBA" id="ARBA00005174"/>
    </source>
</evidence>
<dbReference type="GO" id="GO:0004637">
    <property type="term" value="F:phosphoribosylamine-glycine ligase activity"/>
    <property type="evidence" value="ECO:0007669"/>
    <property type="project" value="UniProtKB-UniRule"/>
</dbReference>
<evidence type="ECO:0000256" key="15">
    <source>
        <dbReference type="PROSITE-ProRule" id="PRU00409"/>
    </source>
</evidence>
<evidence type="ECO:0000256" key="7">
    <source>
        <dbReference type="ARBA" id="ARBA00022755"/>
    </source>
</evidence>
<dbReference type="Gene3D" id="3.90.600.10">
    <property type="entry name" value="Phosphoribosylglycinamide synthetase, C-terminal domain"/>
    <property type="match status" value="1"/>
</dbReference>
<evidence type="ECO:0000256" key="6">
    <source>
        <dbReference type="ARBA" id="ARBA00022741"/>
    </source>
</evidence>
<evidence type="ECO:0000256" key="12">
    <source>
        <dbReference type="ARBA" id="ARBA00042242"/>
    </source>
</evidence>
<accession>A0A328Q2T7</accession>
<dbReference type="InterPro" id="IPR011054">
    <property type="entry name" value="Rudment_hybrid_motif"/>
</dbReference>